<evidence type="ECO:0000256" key="1">
    <source>
        <dbReference type="ARBA" id="ARBA00008950"/>
    </source>
</evidence>
<dbReference type="Gene3D" id="3.60.21.10">
    <property type="match status" value="1"/>
</dbReference>
<dbReference type="PANTHER" id="PTHR43165">
    <property type="entry name" value="METALLOPHOSPHOESTERASE"/>
    <property type="match status" value="1"/>
</dbReference>
<dbReference type="EMBL" id="MHOO01000011">
    <property type="protein sequence ID" value="OGZ63924.1"/>
    <property type="molecule type" value="Genomic_DNA"/>
</dbReference>
<feature type="domain" description="Calcineurin-like phosphoesterase" evidence="3">
    <location>
        <begin position="1"/>
        <end position="154"/>
    </location>
</feature>
<dbReference type="NCBIfam" id="TIGR00040">
    <property type="entry name" value="yfcE"/>
    <property type="match status" value="1"/>
</dbReference>
<evidence type="ECO:0000256" key="2">
    <source>
        <dbReference type="RuleBase" id="RU362039"/>
    </source>
</evidence>
<dbReference type="Pfam" id="PF12850">
    <property type="entry name" value="Metallophos_2"/>
    <property type="match status" value="1"/>
</dbReference>
<evidence type="ECO:0000259" key="3">
    <source>
        <dbReference type="Pfam" id="PF12850"/>
    </source>
</evidence>
<evidence type="ECO:0000313" key="4">
    <source>
        <dbReference type="EMBL" id="OGZ63924.1"/>
    </source>
</evidence>
<accession>A0A1G2HN14</accession>
<keyword evidence="2" id="KW-0479">Metal-binding</keyword>
<dbReference type="InterPro" id="IPR024654">
    <property type="entry name" value="Calcineurin-like_PHP_lpxH"/>
</dbReference>
<name>A0A1G2HN14_9BACT</name>
<comment type="similarity">
    <text evidence="1 2">Belongs to the metallophosphoesterase superfamily. YfcE family.</text>
</comment>
<dbReference type="PANTHER" id="PTHR43165:SF1">
    <property type="entry name" value="PHOSPHODIESTERASE MJ0936"/>
    <property type="match status" value="1"/>
</dbReference>
<comment type="cofactor">
    <cofactor evidence="2">
        <name>a divalent metal cation</name>
        <dbReference type="ChEBI" id="CHEBI:60240"/>
    </cofactor>
</comment>
<dbReference type="AlphaFoldDB" id="A0A1G2HN14"/>
<dbReference type="InterPro" id="IPR053193">
    <property type="entry name" value="MetalloPDE_YfcE-like"/>
</dbReference>
<comment type="caution">
    <text evidence="4">The sequence shown here is derived from an EMBL/GenBank/DDBJ whole genome shotgun (WGS) entry which is preliminary data.</text>
</comment>
<gene>
    <name evidence="4" type="ORF">A2730_01400</name>
</gene>
<dbReference type="InterPro" id="IPR000979">
    <property type="entry name" value="Phosphodiesterase_MJ0936/Vps29"/>
</dbReference>
<sequence length="166" mass="18907">MKFAIVSDTHDNMANFNKVIDFLNVQKIDRMLHCGDICNQDTIEEAEKNFKGEIIFVRGNGDFNLKDVPDTMEVDLGNKKVAFIHYPDLAKKLAESGKYDLVFYGHTHRPWEERILVSPKPNGEGGGNCRLVNPGEVAGQRFKPTFAIYDTETDKLELKILEKMQD</sequence>
<dbReference type="GO" id="GO:0046872">
    <property type="term" value="F:metal ion binding"/>
    <property type="evidence" value="ECO:0007669"/>
    <property type="project" value="UniProtKB-KW"/>
</dbReference>
<dbReference type="STRING" id="1802202.A2730_01400"/>
<reference evidence="4 5" key="1">
    <citation type="journal article" date="2016" name="Nat. Commun.">
        <title>Thousands of microbial genomes shed light on interconnected biogeochemical processes in an aquifer system.</title>
        <authorList>
            <person name="Anantharaman K."/>
            <person name="Brown C.T."/>
            <person name="Hug L.A."/>
            <person name="Sharon I."/>
            <person name="Castelle C.J."/>
            <person name="Probst A.J."/>
            <person name="Thomas B.C."/>
            <person name="Singh A."/>
            <person name="Wilkins M.J."/>
            <person name="Karaoz U."/>
            <person name="Brodie E.L."/>
            <person name="Williams K.H."/>
            <person name="Hubbard S.S."/>
            <person name="Banfield J.F."/>
        </authorList>
    </citation>
    <scope>NUCLEOTIDE SEQUENCE [LARGE SCALE GENOMIC DNA]</scope>
</reference>
<dbReference type="GO" id="GO:0016787">
    <property type="term" value="F:hydrolase activity"/>
    <property type="evidence" value="ECO:0007669"/>
    <property type="project" value="UniProtKB-UniRule"/>
</dbReference>
<dbReference type="SUPFAM" id="SSF56300">
    <property type="entry name" value="Metallo-dependent phosphatases"/>
    <property type="match status" value="1"/>
</dbReference>
<dbReference type="EC" id="3.1.4.-" evidence="2"/>
<organism evidence="4 5">
    <name type="scientific">Candidatus Staskawiczbacteria bacterium RIFCSPHIGHO2_01_FULL_39_25</name>
    <dbReference type="NCBI Taxonomy" id="1802202"/>
    <lineage>
        <taxon>Bacteria</taxon>
        <taxon>Candidatus Staskawicziibacteriota</taxon>
    </lineage>
</organism>
<dbReference type="Proteomes" id="UP000176855">
    <property type="component" value="Unassembled WGS sequence"/>
</dbReference>
<dbReference type="InterPro" id="IPR029052">
    <property type="entry name" value="Metallo-depent_PP-like"/>
</dbReference>
<proteinExistence type="inferred from homology"/>
<protein>
    <recommendedName>
        <fullName evidence="2">Phosphoesterase</fullName>
        <ecNumber evidence="2">3.1.4.-</ecNumber>
    </recommendedName>
</protein>
<evidence type="ECO:0000313" key="5">
    <source>
        <dbReference type="Proteomes" id="UP000176855"/>
    </source>
</evidence>